<dbReference type="Gene3D" id="3.10.100.10">
    <property type="entry name" value="Mannose-Binding Protein A, subunit A"/>
    <property type="match status" value="1"/>
</dbReference>
<reference evidence="3" key="2">
    <citation type="submission" date="2025-08" db="UniProtKB">
        <authorList>
            <consortium name="Ensembl"/>
        </authorList>
    </citation>
    <scope>IDENTIFICATION</scope>
</reference>
<feature type="signal peptide" evidence="1">
    <location>
        <begin position="1"/>
        <end position="18"/>
    </location>
</feature>
<organism evidence="3 4">
    <name type="scientific">Gouania willdenowi</name>
    <name type="common">Blunt-snouted clingfish</name>
    <name type="synonym">Lepadogaster willdenowi</name>
    <dbReference type="NCBI Taxonomy" id="441366"/>
    <lineage>
        <taxon>Eukaryota</taxon>
        <taxon>Metazoa</taxon>
        <taxon>Chordata</taxon>
        <taxon>Craniata</taxon>
        <taxon>Vertebrata</taxon>
        <taxon>Euteleostomi</taxon>
        <taxon>Actinopterygii</taxon>
        <taxon>Neopterygii</taxon>
        <taxon>Teleostei</taxon>
        <taxon>Neoteleostei</taxon>
        <taxon>Acanthomorphata</taxon>
        <taxon>Ovalentaria</taxon>
        <taxon>Blenniimorphae</taxon>
        <taxon>Blenniiformes</taxon>
        <taxon>Gobiesocoidei</taxon>
        <taxon>Gobiesocidae</taxon>
        <taxon>Gobiesocinae</taxon>
        <taxon>Gouania</taxon>
    </lineage>
</organism>
<evidence type="ECO:0000259" key="2">
    <source>
        <dbReference type="PROSITE" id="PS50041"/>
    </source>
</evidence>
<feature type="domain" description="C-type lectin" evidence="2">
    <location>
        <begin position="39"/>
        <end position="159"/>
    </location>
</feature>
<dbReference type="InterPro" id="IPR016187">
    <property type="entry name" value="CTDL_fold"/>
</dbReference>
<evidence type="ECO:0000313" key="4">
    <source>
        <dbReference type="Proteomes" id="UP000694680"/>
    </source>
</evidence>
<dbReference type="Proteomes" id="UP000694680">
    <property type="component" value="Chromosome 11"/>
</dbReference>
<dbReference type="SUPFAM" id="SSF56436">
    <property type="entry name" value="C-type lectin-like"/>
    <property type="match status" value="1"/>
</dbReference>
<dbReference type="InterPro" id="IPR050111">
    <property type="entry name" value="C-type_lectin/snaclec_domain"/>
</dbReference>
<reference evidence="3" key="1">
    <citation type="submission" date="2020-06" db="EMBL/GenBank/DDBJ databases">
        <authorList>
            <consortium name="Wellcome Sanger Institute Data Sharing"/>
        </authorList>
    </citation>
    <scope>NUCLEOTIDE SEQUENCE [LARGE SCALE GENOMIC DNA]</scope>
</reference>
<dbReference type="CDD" id="cd00037">
    <property type="entry name" value="CLECT"/>
    <property type="match status" value="1"/>
</dbReference>
<dbReference type="Pfam" id="PF00059">
    <property type="entry name" value="Lectin_C"/>
    <property type="match status" value="1"/>
</dbReference>
<protein>
    <submittedName>
        <fullName evidence="3">Lactose-binding lectin l-2-like</fullName>
    </submittedName>
</protein>
<dbReference type="SMART" id="SM00034">
    <property type="entry name" value="CLECT"/>
    <property type="match status" value="1"/>
</dbReference>
<dbReference type="InterPro" id="IPR001304">
    <property type="entry name" value="C-type_lectin-like"/>
</dbReference>
<proteinExistence type="predicted"/>
<dbReference type="InterPro" id="IPR016186">
    <property type="entry name" value="C-type_lectin-like/link_sf"/>
</dbReference>
<dbReference type="PRINTS" id="PR01504">
    <property type="entry name" value="PNCREATITSAP"/>
</dbReference>
<dbReference type="PANTHER" id="PTHR22803">
    <property type="entry name" value="MANNOSE, PHOSPHOLIPASE, LECTIN RECEPTOR RELATED"/>
    <property type="match status" value="1"/>
</dbReference>
<dbReference type="Ensembl" id="ENSGWIT00000051170.1">
    <property type="protein sequence ID" value="ENSGWIP00000047287.1"/>
    <property type="gene ID" value="ENSGWIG00000023277.1"/>
</dbReference>
<reference evidence="3" key="3">
    <citation type="submission" date="2025-09" db="UniProtKB">
        <authorList>
            <consortium name="Ensembl"/>
        </authorList>
    </citation>
    <scope>IDENTIFICATION</scope>
</reference>
<dbReference type="PROSITE" id="PS50041">
    <property type="entry name" value="C_TYPE_LECTIN_2"/>
    <property type="match status" value="1"/>
</dbReference>
<sequence>MAVLFLLLFSLCLADVSPSEHEQEVQLRRGKCSMYWFAFRSRCYKYIATAMSWADAELQCLSEGANLASIHSLEEHAFVNSLIKNLDPAQEHTWIGLSDNHKDERWMWSDGSKVNFVYWETVEPRNDDDGLQHCVHTNWGSEWKWKHSMCFNLLPFVCASRTACP</sequence>
<gene>
    <name evidence="3" type="primary">LOC114472600</name>
</gene>
<dbReference type="GeneID" id="114472600"/>
<keyword evidence="4" id="KW-1185">Reference proteome</keyword>
<dbReference type="OrthoDB" id="418245at2759"/>
<keyword evidence="1" id="KW-0732">Signal</keyword>
<accession>A0A8C5HNC4</accession>
<dbReference type="AlphaFoldDB" id="A0A8C5HNC4"/>
<evidence type="ECO:0000256" key="1">
    <source>
        <dbReference type="SAM" id="SignalP"/>
    </source>
</evidence>
<feature type="chain" id="PRO_5034164478" evidence="1">
    <location>
        <begin position="19"/>
        <end position="165"/>
    </location>
</feature>
<name>A0A8C5HNC4_GOUWI</name>
<evidence type="ECO:0000313" key="3">
    <source>
        <dbReference type="Ensembl" id="ENSGWIP00000047287.1"/>
    </source>
</evidence>
<dbReference type="RefSeq" id="XP_028317716.1">
    <property type="nucleotide sequence ID" value="XM_028461915.1"/>
</dbReference>